<evidence type="ECO:0000256" key="3">
    <source>
        <dbReference type="ARBA" id="ARBA00022692"/>
    </source>
</evidence>
<keyword evidence="5 7" id="KW-0472">Membrane</keyword>
<dbReference type="Proteomes" id="UP000465221">
    <property type="component" value="Unassembled WGS sequence"/>
</dbReference>
<evidence type="ECO:0000256" key="1">
    <source>
        <dbReference type="ARBA" id="ARBA00004141"/>
    </source>
</evidence>
<dbReference type="EMBL" id="BLKC01000104">
    <property type="protein sequence ID" value="GFF53460.1"/>
    <property type="molecule type" value="Genomic_DNA"/>
</dbReference>
<evidence type="ECO:0000259" key="8">
    <source>
        <dbReference type="PROSITE" id="PS50850"/>
    </source>
</evidence>
<feature type="transmembrane region" description="Helical" evidence="7">
    <location>
        <begin position="240"/>
        <end position="256"/>
    </location>
</feature>
<dbReference type="PANTHER" id="PTHR23501">
    <property type="entry name" value="MAJOR FACILITATOR SUPERFAMILY"/>
    <property type="match status" value="1"/>
</dbReference>
<dbReference type="FunFam" id="1.20.1250.20:FF:000196">
    <property type="entry name" value="MFS toxin efflux pump (AflT)"/>
    <property type="match status" value="1"/>
</dbReference>
<evidence type="ECO:0000256" key="7">
    <source>
        <dbReference type="SAM" id="Phobius"/>
    </source>
</evidence>
<feature type="transmembrane region" description="Helical" evidence="7">
    <location>
        <begin position="307"/>
        <end position="328"/>
    </location>
</feature>
<accession>A0A8H3S8L3</accession>
<name>A0A8H3S8L3_9EURO</name>
<dbReference type="InterPro" id="IPR011701">
    <property type="entry name" value="MFS"/>
</dbReference>
<evidence type="ECO:0000313" key="10">
    <source>
        <dbReference type="Proteomes" id="UP000465221"/>
    </source>
</evidence>
<dbReference type="Pfam" id="PF07690">
    <property type="entry name" value="MFS_1"/>
    <property type="match status" value="1"/>
</dbReference>
<dbReference type="PROSITE" id="PS50850">
    <property type="entry name" value="MFS"/>
    <property type="match status" value="1"/>
</dbReference>
<evidence type="ECO:0000256" key="5">
    <source>
        <dbReference type="ARBA" id="ARBA00023136"/>
    </source>
</evidence>
<dbReference type="CDD" id="cd17502">
    <property type="entry name" value="MFS_Azr1_MDR_like"/>
    <property type="match status" value="1"/>
</dbReference>
<dbReference type="SUPFAM" id="SSF103473">
    <property type="entry name" value="MFS general substrate transporter"/>
    <property type="match status" value="1"/>
</dbReference>
<evidence type="ECO:0000256" key="2">
    <source>
        <dbReference type="ARBA" id="ARBA00007520"/>
    </source>
</evidence>
<evidence type="ECO:0000313" key="9">
    <source>
        <dbReference type="EMBL" id="GFF53460.1"/>
    </source>
</evidence>
<dbReference type="GO" id="GO:0005886">
    <property type="term" value="C:plasma membrane"/>
    <property type="evidence" value="ECO:0007669"/>
    <property type="project" value="TreeGrafter"/>
</dbReference>
<feature type="transmembrane region" description="Helical" evidence="7">
    <location>
        <begin position="198"/>
        <end position="220"/>
    </location>
</feature>
<feature type="domain" description="Major facilitator superfamily (MFS) profile" evidence="8">
    <location>
        <begin position="45"/>
        <end position="529"/>
    </location>
</feature>
<feature type="transmembrane region" description="Helical" evidence="7">
    <location>
        <begin position="268"/>
        <end position="287"/>
    </location>
</feature>
<feature type="transmembrane region" description="Helical" evidence="7">
    <location>
        <begin position="348"/>
        <end position="368"/>
    </location>
</feature>
<feature type="transmembrane region" description="Helical" evidence="7">
    <location>
        <begin position="167"/>
        <end position="186"/>
    </location>
</feature>
<comment type="caution">
    <text evidence="9">The sequence shown here is derived from an EMBL/GenBank/DDBJ whole genome shotgun (WGS) entry which is preliminary data.</text>
</comment>
<evidence type="ECO:0000256" key="6">
    <source>
        <dbReference type="SAM" id="MobiDB-lite"/>
    </source>
</evidence>
<keyword evidence="4 7" id="KW-1133">Transmembrane helix</keyword>
<organism evidence="9 10">
    <name type="scientific">Aspergillus udagawae</name>
    <dbReference type="NCBI Taxonomy" id="91492"/>
    <lineage>
        <taxon>Eukaryota</taxon>
        <taxon>Fungi</taxon>
        <taxon>Dikarya</taxon>
        <taxon>Ascomycota</taxon>
        <taxon>Pezizomycotina</taxon>
        <taxon>Eurotiomycetes</taxon>
        <taxon>Eurotiomycetidae</taxon>
        <taxon>Eurotiales</taxon>
        <taxon>Aspergillaceae</taxon>
        <taxon>Aspergillus</taxon>
        <taxon>Aspergillus subgen. Fumigati</taxon>
    </lineage>
</organism>
<dbReference type="Gene3D" id="1.20.1250.20">
    <property type="entry name" value="MFS general substrate transporter like domains"/>
    <property type="match status" value="2"/>
</dbReference>
<feature type="region of interest" description="Disordered" evidence="6">
    <location>
        <begin position="1"/>
        <end position="33"/>
    </location>
</feature>
<feature type="transmembrane region" description="Helical" evidence="7">
    <location>
        <begin position="39"/>
        <end position="59"/>
    </location>
</feature>
<sequence length="549" mass="58616">MSEPLKEPVAEERGKISEEMNGGKVASTPAQQSPRYPSMAQAILIMTALYTTVFLVFLDRLIIATAIPQITDEFQSLGDIGWYGSAFMLTASASQLMYGKIYTFYPAKWVLVACITIFEVGSAVCGAAASSVTLIVGRAVAGIGSGGIASGTILVIVLTFPPRLRPIVQSLNGAIFGIASVLGPLLGGVFTKHLTWRWCFYINLPFGGAAMAVIFLLLRVPPPNQTQTSLRHRLLRLDPLGNLILIPSVVCLLLALQRGSSSSDWSGWRVVLLLVLSGVLFVAFVSWEAWNKERALVPPRVFMQRCVLVGVWWTTCMSSAMMVMLYYLPIWFQAIRNADAEQSGIMNLPFLLPMVVASIGAGVLVSTFGYYNPFMFASTVLAAVGAGMLSTLEPDSSRAQWIGYQAIFGVGVGLGFHQANVAIQTCLTPADVPVGASLLMFANQLGGAISLAIAEALFASFLTANLSRVAGVDAAVVASVGATKLRQGLSGAMLTGVIQAYNRAITSTFYLSVAASSLLVVGALGMEWRGVKEVPHRQPDAVEAEKQKS</sequence>
<feature type="transmembrane region" description="Helical" evidence="7">
    <location>
        <begin position="374"/>
        <end position="392"/>
    </location>
</feature>
<protein>
    <submittedName>
        <fullName evidence="9">Putative HC-toxin efflux carrier TOXA</fullName>
    </submittedName>
</protein>
<comment type="subcellular location">
    <subcellularLocation>
        <location evidence="1">Membrane</location>
        <topology evidence="1">Multi-pass membrane protein</topology>
    </subcellularLocation>
</comment>
<feature type="transmembrane region" description="Helical" evidence="7">
    <location>
        <begin position="139"/>
        <end position="161"/>
    </location>
</feature>
<dbReference type="InterPro" id="IPR036259">
    <property type="entry name" value="MFS_trans_sf"/>
</dbReference>
<dbReference type="GO" id="GO:0022857">
    <property type="term" value="F:transmembrane transporter activity"/>
    <property type="evidence" value="ECO:0007669"/>
    <property type="project" value="InterPro"/>
</dbReference>
<dbReference type="PANTHER" id="PTHR23501:SF201">
    <property type="entry name" value="MFS AFLATOXIN EFFLUX PUMP"/>
    <property type="match status" value="1"/>
</dbReference>
<dbReference type="FunFam" id="1.20.1720.10:FF:000012">
    <property type="entry name" value="MFS toxin efflux pump (AflT)"/>
    <property type="match status" value="1"/>
</dbReference>
<reference evidence="9 10" key="1">
    <citation type="submission" date="2020-01" db="EMBL/GenBank/DDBJ databases">
        <title>Draft genome sequence of Aspergillus udagawae IFM 46972.</title>
        <authorList>
            <person name="Takahashi H."/>
            <person name="Yaguchi T."/>
        </authorList>
    </citation>
    <scope>NUCLEOTIDE SEQUENCE [LARGE SCALE GENOMIC DNA]</scope>
    <source>
        <strain evidence="9 10">IFM 46972</strain>
    </source>
</reference>
<dbReference type="InterPro" id="IPR020846">
    <property type="entry name" value="MFS_dom"/>
</dbReference>
<feature type="transmembrane region" description="Helical" evidence="7">
    <location>
        <begin position="110"/>
        <end position="132"/>
    </location>
</feature>
<evidence type="ECO:0000256" key="4">
    <source>
        <dbReference type="ARBA" id="ARBA00022989"/>
    </source>
</evidence>
<keyword evidence="3 7" id="KW-0812">Transmembrane</keyword>
<proteinExistence type="inferred from homology"/>
<dbReference type="AlphaFoldDB" id="A0A8H3S8L3"/>
<gene>
    <name evidence="9" type="ORF">IFM46972_09791</name>
</gene>
<comment type="similarity">
    <text evidence="2">Belongs to the major facilitator superfamily. TCR/Tet family.</text>
</comment>
<feature type="compositionally biased region" description="Basic and acidic residues" evidence="6">
    <location>
        <begin position="1"/>
        <end position="18"/>
    </location>
</feature>
<feature type="transmembrane region" description="Helical" evidence="7">
    <location>
        <begin position="80"/>
        <end position="98"/>
    </location>
</feature>
<feature type="transmembrane region" description="Helical" evidence="7">
    <location>
        <begin position="508"/>
        <end position="526"/>
    </location>
</feature>